<gene>
    <name evidence="2" type="ORF">NPIL_97851</name>
</gene>
<sequence>MDSEYDNLIDHEMYLSPNSSRASTPSIPDNTHENCQKRKHLDKELKTYTDSISHNEILLKNLESQGLQNRAIYVNQWTMMQDLIQQQERLIVTYTHMWAANGSIAATQQTDNRKSVKGQSHPIGMVWKILVMVEFLRNTQPLYLLPVKVVVIMLTPKT</sequence>
<dbReference type="EMBL" id="BMAW01132167">
    <property type="protein sequence ID" value="GFU42422.1"/>
    <property type="molecule type" value="Genomic_DNA"/>
</dbReference>
<feature type="region of interest" description="Disordered" evidence="1">
    <location>
        <begin position="13"/>
        <end position="33"/>
    </location>
</feature>
<evidence type="ECO:0000313" key="2">
    <source>
        <dbReference type="EMBL" id="GFU42422.1"/>
    </source>
</evidence>
<dbReference type="AlphaFoldDB" id="A0A8X6QT76"/>
<organism evidence="2 3">
    <name type="scientific">Nephila pilipes</name>
    <name type="common">Giant wood spider</name>
    <name type="synonym">Nephila maculata</name>
    <dbReference type="NCBI Taxonomy" id="299642"/>
    <lineage>
        <taxon>Eukaryota</taxon>
        <taxon>Metazoa</taxon>
        <taxon>Ecdysozoa</taxon>
        <taxon>Arthropoda</taxon>
        <taxon>Chelicerata</taxon>
        <taxon>Arachnida</taxon>
        <taxon>Araneae</taxon>
        <taxon>Araneomorphae</taxon>
        <taxon>Entelegynae</taxon>
        <taxon>Araneoidea</taxon>
        <taxon>Nephilidae</taxon>
        <taxon>Nephila</taxon>
    </lineage>
</organism>
<evidence type="ECO:0000256" key="1">
    <source>
        <dbReference type="SAM" id="MobiDB-lite"/>
    </source>
</evidence>
<evidence type="ECO:0000313" key="3">
    <source>
        <dbReference type="Proteomes" id="UP000887013"/>
    </source>
</evidence>
<reference evidence="2" key="1">
    <citation type="submission" date="2020-08" db="EMBL/GenBank/DDBJ databases">
        <title>Multicomponent nature underlies the extraordinary mechanical properties of spider dragline silk.</title>
        <authorList>
            <person name="Kono N."/>
            <person name="Nakamura H."/>
            <person name="Mori M."/>
            <person name="Yoshida Y."/>
            <person name="Ohtoshi R."/>
            <person name="Malay A.D."/>
            <person name="Moran D.A.P."/>
            <person name="Tomita M."/>
            <person name="Numata K."/>
            <person name="Arakawa K."/>
        </authorList>
    </citation>
    <scope>NUCLEOTIDE SEQUENCE</scope>
</reference>
<name>A0A8X6QT76_NEPPI</name>
<proteinExistence type="predicted"/>
<feature type="compositionally biased region" description="Polar residues" evidence="1">
    <location>
        <begin position="16"/>
        <end position="29"/>
    </location>
</feature>
<keyword evidence="3" id="KW-1185">Reference proteome</keyword>
<dbReference type="Proteomes" id="UP000887013">
    <property type="component" value="Unassembled WGS sequence"/>
</dbReference>
<protein>
    <submittedName>
        <fullName evidence="2">Uncharacterized protein</fullName>
    </submittedName>
</protein>
<comment type="caution">
    <text evidence="2">The sequence shown here is derived from an EMBL/GenBank/DDBJ whole genome shotgun (WGS) entry which is preliminary data.</text>
</comment>
<accession>A0A8X6QT76</accession>